<evidence type="ECO:0000313" key="1">
    <source>
        <dbReference type="EMBL" id="ARR10621.1"/>
    </source>
</evidence>
<keyword evidence="2" id="KW-1185">Reference proteome</keyword>
<geneLocation type="plasmid" evidence="1 2">
    <name>unnamed1</name>
</geneLocation>
<evidence type="ECO:0000313" key="2">
    <source>
        <dbReference type="Proteomes" id="UP000078148"/>
    </source>
</evidence>
<dbReference type="AlphaFoldDB" id="A0A1X9T3W6"/>
<reference evidence="1 2" key="1">
    <citation type="journal article" date="2016" name="Int. J. Syst. Evol. Microbiol.">
        <title>Paenibacillus damxungensis sp. nov., isolated from raw yak (Bos grunniens) milk.</title>
        <authorList>
            <person name="Wu Z."/>
            <person name="Gao C."/>
            <person name="Han J."/>
            <person name="Liu Z."/>
        </authorList>
    </citation>
    <scope>NUCLEOTIDE SEQUENCE [LARGE SCALE GENOMIC DNA]</scope>
    <source>
        <strain evidence="1 2">BD3526</strain>
        <plasmid evidence="1 2">unnamed1</plasmid>
    </source>
</reference>
<accession>A0A1X9T3W6</accession>
<dbReference type="EMBL" id="CP021170">
    <property type="protein sequence ID" value="ARR10621.1"/>
    <property type="molecule type" value="Genomic_DNA"/>
</dbReference>
<gene>
    <name evidence="1" type="ORF">AR543_p0013</name>
</gene>
<organism evidence="1 2">
    <name type="scientific">Paenibacillus bovis</name>
    <dbReference type="NCBI Taxonomy" id="1616788"/>
    <lineage>
        <taxon>Bacteria</taxon>
        <taxon>Bacillati</taxon>
        <taxon>Bacillota</taxon>
        <taxon>Bacilli</taxon>
        <taxon>Bacillales</taxon>
        <taxon>Paenibacillaceae</taxon>
        <taxon>Paenibacillus</taxon>
    </lineage>
</organism>
<dbReference type="KEGG" id="pbv:AR543_p0013"/>
<proteinExistence type="predicted"/>
<protein>
    <submittedName>
        <fullName evidence="1">Uncharacterized protein</fullName>
    </submittedName>
</protein>
<keyword evidence="1" id="KW-0614">Plasmid</keyword>
<dbReference type="Proteomes" id="UP000078148">
    <property type="component" value="Plasmid unnamed1"/>
</dbReference>
<name>A0A1X9T3W6_9BACL</name>
<sequence>MAVCRHDLPAEARKETIMTFPIKTVIPTVITQISGVAGLVFRKQQVEPIRTDGNFSQYELGTGLYEIHQDNMYLYLFVEHGRGQYVTISGALQKAEQLQVPDEE</sequence>